<dbReference type="Proteomes" id="UP001190700">
    <property type="component" value="Unassembled WGS sequence"/>
</dbReference>
<protein>
    <recommendedName>
        <fullName evidence="6">BED-type domain-containing protein</fullName>
    </recommendedName>
</protein>
<keyword evidence="8" id="KW-1185">Reference proteome</keyword>
<dbReference type="InterPro" id="IPR003656">
    <property type="entry name" value="Znf_BED"/>
</dbReference>
<dbReference type="GO" id="GO:0003677">
    <property type="term" value="F:DNA binding"/>
    <property type="evidence" value="ECO:0007669"/>
    <property type="project" value="InterPro"/>
</dbReference>
<keyword evidence="5" id="KW-0175">Coiled coil</keyword>
<dbReference type="InterPro" id="IPR012337">
    <property type="entry name" value="RNaseH-like_sf"/>
</dbReference>
<organism evidence="7 8">
    <name type="scientific">Cymbomonas tetramitiformis</name>
    <dbReference type="NCBI Taxonomy" id="36881"/>
    <lineage>
        <taxon>Eukaryota</taxon>
        <taxon>Viridiplantae</taxon>
        <taxon>Chlorophyta</taxon>
        <taxon>Pyramimonadophyceae</taxon>
        <taxon>Pyramimonadales</taxon>
        <taxon>Pyramimonadaceae</taxon>
        <taxon>Cymbomonas</taxon>
    </lineage>
</organism>
<evidence type="ECO:0000259" key="6">
    <source>
        <dbReference type="PROSITE" id="PS50808"/>
    </source>
</evidence>
<keyword evidence="1" id="KW-0479">Metal-binding</keyword>
<sequence>MGVCNCTAHAHSFRPALVTVKQNITLPAGRPKKRRAASGVTLVAQGQGSVKRTQLHPYDCHGSDDREYKNLAGHEQDIAAFRENLKEENELHDAKKKKSAKEDQPAIDITGDDKATTWVEGLISGKRKSAVWRYFLVELDSGKVVRTKCKLCPDDTEPKSYEGNTSNLRSRLTHDDCAHKEAFCEVCKAEAESDPTEQAATSESKLVALIAEGILPSIAGDIWSEGGVALLGILVYWLDDEFGYHEKLLGGIHFSEVRHTGDEIIKATKTSCAAMGIGEYVEKGELVGSDIVAENVHCTVSDSAANIVNGWQVFNGHECNDHLLALCVHAYLDTPGVKEVFRKLRGMATHFSHSVIGQKCLHDCQEARSKCMYDVEHAVKASTAQDNPDGSKYKDHKLSQSEWAVVKESVYILQFPRNAVMLLQATRPYSHDQPCLACA</sequence>
<evidence type="ECO:0000256" key="5">
    <source>
        <dbReference type="SAM" id="Coils"/>
    </source>
</evidence>
<name>A0AAE0G275_9CHLO</name>
<evidence type="ECO:0000256" key="2">
    <source>
        <dbReference type="ARBA" id="ARBA00022771"/>
    </source>
</evidence>
<dbReference type="PROSITE" id="PS50808">
    <property type="entry name" value="ZF_BED"/>
    <property type="match status" value="1"/>
</dbReference>
<evidence type="ECO:0000256" key="4">
    <source>
        <dbReference type="PROSITE-ProRule" id="PRU00027"/>
    </source>
</evidence>
<feature type="coiled-coil region" evidence="5">
    <location>
        <begin position="71"/>
        <end position="104"/>
    </location>
</feature>
<evidence type="ECO:0000313" key="8">
    <source>
        <dbReference type="Proteomes" id="UP001190700"/>
    </source>
</evidence>
<dbReference type="SUPFAM" id="SSF53098">
    <property type="entry name" value="Ribonuclease H-like"/>
    <property type="match status" value="1"/>
</dbReference>
<dbReference type="EMBL" id="LGRX02010635">
    <property type="protein sequence ID" value="KAK3269978.1"/>
    <property type="molecule type" value="Genomic_DNA"/>
</dbReference>
<dbReference type="AlphaFoldDB" id="A0AAE0G275"/>
<comment type="caution">
    <text evidence="7">The sequence shown here is derived from an EMBL/GenBank/DDBJ whole genome shotgun (WGS) entry which is preliminary data.</text>
</comment>
<accession>A0AAE0G275</accession>
<evidence type="ECO:0000256" key="1">
    <source>
        <dbReference type="ARBA" id="ARBA00022723"/>
    </source>
</evidence>
<proteinExistence type="predicted"/>
<reference evidence="7 8" key="1">
    <citation type="journal article" date="2015" name="Genome Biol. Evol.">
        <title>Comparative Genomics of a Bacterivorous Green Alga Reveals Evolutionary Causalities and Consequences of Phago-Mixotrophic Mode of Nutrition.</title>
        <authorList>
            <person name="Burns J.A."/>
            <person name="Paasch A."/>
            <person name="Narechania A."/>
            <person name="Kim E."/>
        </authorList>
    </citation>
    <scope>NUCLEOTIDE SEQUENCE [LARGE SCALE GENOMIC DNA]</scope>
    <source>
        <strain evidence="7 8">PLY_AMNH</strain>
    </source>
</reference>
<evidence type="ECO:0000313" key="7">
    <source>
        <dbReference type="EMBL" id="KAK3269978.1"/>
    </source>
</evidence>
<feature type="domain" description="BED-type" evidence="6">
    <location>
        <begin position="126"/>
        <end position="186"/>
    </location>
</feature>
<keyword evidence="3" id="KW-0862">Zinc</keyword>
<keyword evidence="2 4" id="KW-0863">Zinc-finger</keyword>
<dbReference type="GO" id="GO:0008270">
    <property type="term" value="F:zinc ion binding"/>
    <property type="evidence" value="ECO:0007669"/>
    <property type="project" value="UniProtKB-KW"/>
</dbReference>
<gene>
    <name evidence="7" type="ORF">CYMTET_21600</name>
</gene>
<evidence type="ECO:0000256" key="3">
    <source>
        <dbReference type="ARBA" id="ARBA00022833"/>
    </source>
</evidence>